<dbReference type="Gene3D" id="3.40.50.10320">
    <property type="entry name" value="LmbE-like"/>
    <property type="match status" value="1"/>
</dbReference>
<gene>
    <name evidence="1" type="ORF">SY83_15775</name>
</gene>
<accession>A0A172TKC9</accession>
<dbReference type="STRING" id="1178515.SY83_15775"/>
<dbReference type="GO" id="GO:0016811">
    <property type="term" value="F:hydrolase activity, acting on carbon-nitrogen (but not peptide) bonds, in linear amides"/>
    <property type="evidence" value="ECO:0007669"/>
    <property type="project" value="TreeGrafter"/>
</dbReference>
<dbReference type="SUPFAM" id="SSF102588">
    <property type="entry name" value="LmbE-like"/>
    <property type="match status" value="1"/>
</dbReference>
<sequence>MNKCTIAIVVAHPDDEAFTAAVALHEAVRRGHKAVAQYATYGEAGKTGRMGKMSRDQLIEQRKKELNQAADIIGIEEIQYLGYPDGKLDEVNREVLTQAVVDFLNTCKAEIVLTFPEDGLSGHRDHTAIHHAVNAAVEGGQCRYVQKLYYFGGPVLIGAGHIPSVVIDTKLHPEVKRKSLVAFESQVLSVERVFGDLRQPGALVLPAMAYERFILKWKRGDLFPAIHESFLTDDLI</sequence>
<keyword evidence="2" id="KW-1185">Reference proteome</keyword>
<proteinExistence type="predicted"/>
<evidence type="ECO:0000313" key="2">
    <source>
        <dbReference type="Proteomes" id="UP000076927"/>
    </source>
</evidence>
<dbReference type="InterPro" id="IPR024078">
    <property type="entry name" value="LmbE-like_dom_sf"/>
</dbReference>
<dbReference type="RefSeq" id="WP_068608241.1">
    <property type="nucleotide sequence ID" value="NZ_CP011388.1"/>
</dbReference>
<dbReference type="InterPro" id="IPR003737">
    <property type="entry name" value="GlcNAc_PI_deacetylase-related"/>
</dbReference>
<dbReference type="AlphaFoldDB" id="A0A172TKC9"/>
<name>A0A172TKC9_9BACL</name>
<dbReference type="PANTHER" id="PTHR12993:SF11">
    <property type="entry name" value="N-ACETYLGLUCOSAMINYL-PHOSPHATIDYLINOSITOL DE-N-ACETYLASE"/>
    <property type="match status" value="1"/>
</dbReference>
<evidence type="ECO:0000313" key="1">
    <source>
        <dbReference type="EMBL" id="ANE47498.1"/>
    </source>
</evidence>
<protein>
    <recommendedName>
        <fullName evidence="3">GlcNAc-PI de-N-acetylase</fullName>
    </recommendedName>
</protein>
<evidence type="ECO:0008006" key="3">
    <source>
        <dbReference type="Google" id="ProtNLM"/>
    </source>
</evidence>
<organism evidence="1 2">
    <name type="scientific">Paenibacillus swuensis</name>
    <dbReference type="NCBI Taxonomy" id="1178515"/>
    <lineage>
        <taxon>Bacteria</taxon>
        <taxon>Bacillati</taxon>
        <taxon>Bacillota</taxon>
        <taxon>Bacilli</taxon>
        <taxon>Bacillales</taxon>
        <taxon>Paenibacillaceae</taxon>
        <taxon>Paenibacillus</taxon>
    </lineage>
</organism>
<dbReference type="Proteomes" id="UP000076927">
    <property type="component" value="Chromosome"/>
</dbReference>
<dbReference type="Pfam" id="PF02585">
    <property type="entry name" value="PIG-L"/>
    <property type="match status" value="1"/>
</dbReference>
<dbReference type="PANTHER" id="PTHR12993">
    <property type="entry name" value="N-ACETYLGLUCOSAMINYL-PHOSPHATIDYLINOSITOL DE-N-ACETYLASE-RELATED"/>
    <property type="match status" value="1"/>
</dbReference>
<dbReference type="KEGG" id="pswu:SY83_15775"/>
<dbReference type="EMBL" id="CP011388">
    <property type="protein sequence ID" value="ANE47498.1"/>
    <property type="molecule type" value="Genomic_DNA"/>
</dbReference>
<reference evidence="1 2" key="1">
    <citation type="submission" date="2015-01" db="EMBL/GenBank/DDBJ databases">
        <title>Paenibacillus swuensis/DY6/whole genome sequencing.</title>
        <authorList>
            <person name="Kim M.K."/>
            <person name="Srinivasan S."/>
            <person name="Lee J.-J."/>
        </authorList>
    </citation>
    <scope>NUCLEOTIDE SEQUENCE [LARGE SCALE GENOMIC DNA]</scope>
    <source>
        <strain evidence="1 2">DY6</strain>
    </source>
</reference>
<dbReference type="PATRIC" id="fig|1178515.4.peg.3172"/>